<evidence type="ECO:0000313" key="1">
    <source>
        <dbReference type="EMBL" id="AII28289.1"/>
    </source>
</evidence>
<organism evidence="1 2">
    <name type="scientific">Mycobacterium phage YungJamal</name>
    <dbReference type="NCBI Taxonomy" id="1505226"/>
    <lineage>
        <taxon>Viruses</taxon>
        <taxon>Duplodnaviria</taxon>
        <taxon>Heunggongvirae</taxon>
        <taxon>Uroviricota</taxon>
        <taxon>Caudoviricetes</taxon>
        <taxon>Corndogvirus</taxon>
        <taxon>Mycobacterium phage Corndog</taxon>
    </lineage>
</organism>
<protein>
    <submittedName>
        <fullName evidence="1">Major tail protein</fullName>
    </submittedName>
</protein>
<evidence type="ECO:0000313" key="2">
    <source>
        <dbReference type="Proteomes" id="UP000028668"/>
    </source>
</evidence>
<sequence length="271" mass="29821">MAIPSTGTSWRAGGFGDVDSRFNNRGGLAAILIRDNRGPDTNISPWASGNPPTRNWSPFAEDGNPRDDLFAHILVDGDWVTNPEPNEGFHLIGALTEDGGPERAPDISNDNQMILQSNMPFDSDLTSESLSINFTGVETVKPLMKRLRMNLALSDSDGNSIVEDPGTENFGIGKPVDNEGPEYQIILMFARRKRGKFLYTAEGYSLCKLNDIGAFRRSKTDPDAGSLGYMVLPDPYFVGKDPNNPDSDELIPLYYHEWVSGESWTDIKGDS</sequence>
<accession>A0A076G8K6</accession>
<proteinExistence type="predicted"/>
<name>A0A076G8K6_BPMCO</name>
<gene>
    <name evidence="1" type="primary">50</name>
    <name evidence="1" type="ORF">PBI_YUNGJAMAL_50</name>
</gene>
<dbReference type="Proteomes" id="UP000028668">
    <property type="component" value="Segment"/>
</dbReference>
<reference evidence="1" key="1">
    <citation type="submission" date="2014-05" db="EMBL/GenBank/DDBJ databases">
        <authorList>
            <person name="Pacey E."/>
            <person name="Bowman C.A."/>
            <person name="Russell D.A."/>
            <person name="Pope W.H."/>
            <person name="Jacobs-Sera D."/>
            <person name="Hendrix R.W."/>
            <person name="Hatfull G.F."/>
        </authorList>
    </citation>
    <scope>NUCLEOTIDE SEQUENCE [LARGE SCALE GENOMIC DNA]</scope>
</reference>
<dbReference type="EMBL" id="KJ829260">
    <property type="protein sequence ID" value="AII28289.1"/>
    <property type="molecule type" value="Genomic_DNA"/>
</dbReference>